<evidence type="ECO:0000256" key="1">
    <source>
        <dbReference type="SAM" id="SignalP"/>
    </source>
</evidence>
<keyword evidence="1" id="KW-0732">Signal</keyword>
<organism evidence="2 3">
    <name type="scientific">Caenorhabditis tropicalis</name>
    <dbReference type="NCBI Taxonomy" id="1561998"/>
    <lineage>
        <taxon>Eukaryota</taxon>
        <taxon>Metazoa</taxon>
        <taxon>Ecdysozoa</taxon>
        <taxon>Nematoda</taxon>
        <taxon>Chromadorea</taxon>
        <taxon>Rhabditida</taxon>
        <taxon>Rhabditina</taxon>
        <taxon>Rhabditomorpha</taxon>
        <taxon>Rhabditoidea</taxon>
        <taxon>Rhabditidae</taxon>
        <taxon>Peloderinae</taxon>
        <taxon>Caenorhabditis</taxon>
    </lineage>
</organism>
<dbReference type="eggNOG" id="ENOG502RAHA">
    <property type="taxonomic scope" value="Eukaryota"/>
</dbReference>
<feature type="chain" id="PRO_5012091189" evidence="1">
    <location>
        <begin position="16"/>
        <end position="126"/>
    </location>
</feature>
<keyword evidence="2" id="KW-1185">Reference proteome</keyword>
<proteinExistence type="predicted"/>
<evidence type="ECO:0000313" key="2">
    <source>
        <dbReference type="Proteomes" id="UP000095282"/>
    </source>
</evidence>
<feature type="signal peptide" evidence="1">
    <location>
        <begin position="1"/>
        <end position="15"/>
    </location>
</feature>
<name>A0A1I7TGH6_9PELO</name>
<dbReference type="Proteomes" id="UP000095282">
    <property type="component" value="Unplaced"/>
</dbReference>
<dbReference type="AlphaFoldDB" id="A0A1I7TGH6"/>
<evidence type="ECO:0000313" key="3">
    <source>
        <dbReference type="WBParaSite" id="Csp11.Scaffold606.g5705.t1"/>
    </source>
</evidence>
<protein>
    <submittedName>
        <fullName evidence="3">T2SS-T3SS_pil_N domain-containing protein</fullName>
    </submittedName>
</protein>
<sequence length="126" mass="13757">MKFILLIAIFGAALAAPLKVEYVLAPVPLKQNGDASRLVAVVPQNTPVIVIKFDKPILADVEKTSVFEENFEEIKITDGESSIVKLKTKGNLEKPVVVSVKDKKNGDSVKVMILKNGVEEVKDVKE</sequence>
<accession>A0A1I7TGH6</accession>
<reference evidence="3" key="1">
    <citation type="submission" date="2016-11" db="UniProtKB">
        <authorList>
            <consortium name="WormBaseParasite"/>
        </authorList>
    </citation>
    <scope>IDENTIFICATION</scope>
</reference>
<dbReference type="WBParaSite" id="Csp11.Scaffold606.g5705.t1">
    <property type="protein sequence ID" value="Csp11.Scaffold606.g5705.t1"/>
    <property type="gene ID" value="Csp11.Scaffold606.g5705"/>
</dbReference>